<accession>A0AC34R301</accession>
<evidence type="ECO:0000313" key="1">
    <source>
        <dbReference type="Proteomes" id="UP000887576"/>
    </source>
</evidence>
<organism evidence="1 2">
    <name type="scientific">Panagrolaimus sp. JU765</name>
    <dbReference type="NCBI Taxonomy" id="591449"/>
    <lineage>
        <taxon>Eukaryota</taxon>
        <taxon>Metazoa</taxon>
        <taxon>Ecdysozoa</taxon>
        <taxon>Nematoda</taxon>
        <taxon>Chromadorea</taxon>
        <taxon>Rhabditida</taxon>
        <taxon>Tylenchina</taxon>
        <taxon>Panagrolaimomorpha</taxon>
        <taxon>Panagrolaimoidea</taxon>
        <taxon>Panagrolaimidae</taxon>
        <taxon>Panagrolaimus</taxon>
    </lineage>
</organism>
<reference evidence="2" key="1">
    <citation type="submission" date="2022-11" db="UniProtKB">
        <authorList>
            <consortium name="WormBaseParasite"/>
        </authorList>
    </citation>
    <scope>IDENTIFICATION</scope>
</reference>
<evidence type="ECO:0000313" key="2">
    <source>
        <dbReference type="WBParaSite" id="JU765_v2.g3070.t1"/>
    </source>
</evidence>
<sequence length="381" mass="42790">MEAEKKPVAKPRKKQTQASDELGPPPPLPTHRMFKPFTDQEISSVIAKAPDAINSEIGGTSSFQLSPEKINEIDKVDDESSTSISENKEDNGLKVEIDHDYEDIVEPEVSEKPITPTARVTEKPLTVLLPKEASPPPLPPRQVYPKLTSISSPADLFELETTRFQSVLPAVAEPPTFSEVVKYPKIRPDVAESSFIRSSSASLHYFQEAELLTEGQLLDYYQNEQLDLVDDFVDTFNEQQLNPHNALFDLLSMYKDVCEKLQLTSDAKQTTVADLTKINNEVWVIEEKVVNETGRCGDDRAASGSASYKEAKFIAAKIVELKEKLSELSRRELDETFCQEIRARSLALQIQWTVYYEGDNSWNVISDDGDTDNANMLQMNE</sequence>
<protein>
    <submittedName>
        <fullName evidence="2">Uncharacterized protein</fullName>
    </submittedName>
</protein>
<proteinExistence type="predicted"/>
<dbReference type="WBParaSite" id="JU765_v2.g3070.t1">
    <property type="protein sequence ID" value="JU765_v2.g3070.t1"/>
    <property type="gene ID" value="JU765_v2.g3070"/>
</dbReference>
<name>A0AC34R301_9BILA</name>
<dbReference type="Proteomes" id="UP000887576">
    <property type="component" value="Unplaced"/>
</dbReference>